<dbReference type="AlphaFoldDB" id="A0A9D1MDH7"/>
<reference evidence="2" key="1">
    <citation type="submission" date="2020-10" db="EMBL/GenBank/DDBJ databases">
        <authorList>
            <person name="Gilroy R."/>
        </authorList>
    </citation>
    <scope>NUCLEOTIDE SEQUENCE</scope>
    <source>
        <strain evidence="2">USAMLcec3-3695</strain>
    </source>
</reference>
<organism evidence="2 3">
    <name type="scientific">Candidatus Ornithomonoglobus merdipullorum</name>
    <dbReference type="NCBI Taxonomy" id="2840895"/>
    <lineage>
        <taxon>Bacteria</taxon>
        <taxon>Bacillati</taxon>
        <taxon>Bacillota</taxon>
        <taxon>Clostridia</taxon>
        <taxon>Candidatus Ornithomonoglobus</taxon>
    </lineage>
</organism>
<sequence>MAGYQIKACADSRIRGRALVVIAVFAAFALFCIAMAIYDITMGRTAFGVMFAAAALIFIVLLLLRVNSVFGTYIKVRDGDLYLKSWVNDFLPYDINGGFFSDMIPSKTKLTEIPAEEISLVLIGTKDYIKRNATIAGKRLAKALYPYEHSRKKTKKELISGIDIFYVETYDGECSFMCIYGYDPEKVVEVIGELYDLNPDIEVSVSSREYKRHIRALQRRIEER</sequence>
<feature type="transmembrane region" description="Helical" evidence="1">
    <location>
        <begin position="18"/>
        <end position="38"/>
    </location>
</feature>
<evidence type="ECO:0000256" key="1">
    <source>
        <dbReference type="SAM" id="Phobius"/>
    </source>
</evidence>
<name>A0A9D1MDH7_9FIRM</name>
<dbReference type="EMBL" id="DVNB01000107">
    <property type="protein sequence ID" value="HIU58239.1"/>
    <property type="molecule type" value="Genomic_DNA"/>
</dbReference>
<dbReference type="Proteomes" id="UP000824109">
    <property type="component" value="Unassembled WGS sequence"/>
</dbReference>
<evidence type="ECO:0000313" key="2">
    <source>
        <dbReference type="EMBL" id="HIU58239.1"/>
    </source>
</evidence>
<accession>A0A9D1MDH7</accession>
<keyword evidence="1" id="KW-0812">Transmembrane</keyword>
<proteinExistence type="predicted"/>
<reference evidence="2" key="2">
    <citation type="journal article" date="2021" name="PeerJ">
        <title>Extensive microbial diversity within the chicken gut microbiome revealed by metagenomics and culture.</title>
        <authorList>
            <person name="Gilroy R."/>
            <person name="Ravi A."/>
            <person name="Getino M."/>
            <person name="Pursley I."/>
            <person name="Horton D.L."/>
            <person name="Alikhan N.F."/>
            <person name="Baker D."/>
            <person name="Gharbi K."/>
            <person name="Hall N."/>
            <person name="Watson M."/>
            <person name="Adriaenssens E.M."/>
            <person name="Foster-Nyarko E."/>
            <person name="Jarju S."/>
            <person name="Secka A."/>
            <person name="Antonio M."/>
            <person name="Oren A."/>
            <person name="Chaudhuri R.R."/>
            <person name="La Ragione R."/>
            <person name="Hildebrand F."/>
            <person name="Pallen M.J."/>
        </authorList>
    </citation>
    <scope>NUCLEOTIDE SEQUENCE</scope>
    <source>
        <strain evidence="2">USAMLcec3-3695</strain>
    </source>
</reference>
<keyword evidence="1" id="KW-0472">Membrane</keyword>
<evidence type="ECO:0000313" key="3">
    <source>
        <dbReference type="Proteomes" id="UP000824109"/>
    </source>
</evidence>
<gene>
    <name evidence="2" type="ORF">IAA61_10595</name>
</gene>
<feature type="transmembrane region" description="Helical" evidence="1">
    <location>
        <begin position="44"/>
        <end position="64"/>
    </location>
</feature>
<protein>
    <submittedName>
        <fullName evidence="2">Uncharacterized protein</fullName>
    </submittedName>
</protein>
<comment type="caution">
    <text evidence="2">The sequence shown here is derived from an EMBL/GenBank/DDBJ whole genome shotgun (WGS) entry which is preliminary data.</text>
</comment>
<keyword evidence="1" id="KW-1133">Transmembrane helix</keyword>